<proteinExistence type="predicted"/>
<evidence type="ECO:0000313" key="4">
    <source>
        <dbReference type="EMBL" id="RAW27524.1"/>
    </source>
</evidence>
<feature type="compositionally biased region" description="Basic and acidic residues" evidence="2">
    <location>
        <begin position="65"/>
        <end position="76"/>
    </location>
</feature>
<dbReference type="VEuPathDB" id="FungiDB:PC110_g16082"/>
<feature type="region of interest" description="Disordered" evidence="2">
    <location>
        <begin position="65"/>
        <end position="101"/>
    </location>
</feature>
<dbReference type="Proteomes" id="UP000251314">
    <property type="component" value="Unassembled WGS sequence"/>
</dbReference>
<comment type="caution">
    <text evidence="4">The sequence shown here is derived from an EMBL/GenBank/DDBJ whole genome shotgun (WGS) entry which is preliminary data.</text>
</comment>
<dbReference type="EMBL" id="MJFZ01000556">
    <property type="protein sequence ID" value="RAW27524.1"/>
    <property type="molecule type" value="Genomic_DNA"/>
</dbReference>
<evidence type="ECO:0000313" key="3">
    <source>
        <dbReference type="EMBL" id="KAG2897084.1"/>
    </source>
</evidence>
<reference evidence="4 5" key="1">
    <citation type="submission" date="2018-01" db="EMBL/GenBank/DDBJ databases">
        <title>Draft genome of the strawberry crown rot pathogen Phytophthora cactorum.</title>
        <authorList>
            <person name="Armitage A.D."/>
            <person name="Lysoe E."/>
            <person name="Nellist C.F."/>
            <person name="Harrison R.J."/>
            <person name="Brurberg M.B."/>
        </authorList>
    </citation>
    <scope>NUCLEOTIDE SEQUENCE [LARGE SCALE GENOMIC DNA]</scope>
    <source>
        <strain evidence="4 5">10300</strain>
    </source>
</reference>
<dbReference type="AlphaFoldDB" id="A0A329RS54"/>
<accession>A0A329RS54</accession>
<keyword evidence="5" id="KW-1185">Reference proteome</keyword>
<protein>
    <submittedName>
        <fullName evidence="4">Uncharacterized protein</fullName>
    </submittedName>
</protein>
<name>A0A329RS54_9STRA</name>
<evidence type="ECO:0000256" key="1">
    <source>
        <dbReference type="SAM" id="Coils"/>
    </source>
</evidence>
<dbReference type="EMBL" id="RCMI01000812">
    <property type="protein sequence ID" value="KAG2897084.1"/>
    <property type="molecule type" value="Genomic_DNA"/>
</dbReference>
<evidence type="ECO:0000256" key="2">
    <source>
        <dbReference type="SAM" id="MobiDB-lite"/>
    </source>
</evidence>
<gene>
    <name evidence="4" type="ORF">PC110_g16082</name>
    <name evidence="3" type="ORF">PC115_g17319</name>
</gene>
<evidence type="ECO:0000313" key="5">
    <source>
        <dbReference type="Proteomes" id="UP000251314"/>
    </source>
</evidence>
<feature type="coiled-coil region" evidence="1">
    <location>
        <begin position="202"/>
        <end position="282"/>
    </location>
</feature>
<dbReference type="Proteomes" id="UP000774804">
    <property type="component" value="Unassembled WGS sequence"/>
</dbReference>
<reference evidence="3" key="2">
    <citation type="submission" date="2018-10" db="EMBL/GenBank/DDBJ databases">
        <title>Effector identification in a new, highly contiguous assembly of the strawberry crown rot pathogen Phytophthora cactorum.</title>
        <authorList>
            <person name="Armitage A.D."/>
            <person name="Nellist C.F."/>
            <person name="Bates H."/>
            <person name="Vickerstaff R.J."/>
            <person name="Harrison R.J."/>
        </authorList>
    </citation>
    <scope>NUCLEOTIDE SEQUENCE</scope>
    <source>
        <strain evidence="3">4032</strain>
    </source>
</reference>
<dbReference type="OrthoDB" id="120121at2759"/>
<organism evidence="4 5">
    <name type="scientific">Phytophthora cactorum</name>
    <dbReference type="NCBI Taxonomy" id="29920"/>
    <lineage>
        <taxon>Eukaryota</taxon>
        <taxon>Sar</taxon>
        <taxon>Stramenopiles</taxon>
        <taxon>Oomycota</taxon>
        <taxon>Peronosporomycetes</taxon>
        <taxon>Peronosporales</taxon>
        <taxon>Peronosporaceae</taxon>
        <taxon>Phytophthora</taxon>
    </lineage>
</organism>
<sequence length="291" mass="33827">MSLQLLGAGHSMKHECTSCVALQEELQQLQDLSDRRARQDHDQCVVMFQRMQELVRLNDSLVRDYSSRDGHKKDESAPDCSSSNASEEFEDNDVEKEGATESAQMQIHRLQMIIVQQAQELKTLRRIQRDVMADGQVRHPATSHWDNQRVDDEEDQGVLQVGSDGEDTDNVVGRQNNEMQSAGNRHANQLRKLPLTSLHAQLKGKDLQLQRLQQIIAKLESRFEKLIDRKRFMEQNFQRTARTQQAHLKKYLAYIRQQTAEKKALERQLRELKQYVDVLEKKIVDSSRHRC</sequence>
<keyword evidence="1" id="KW-0175">Coiled coil</keyword>